<dbReference type="EMBL" id="UGGJ01000004">
    <property type="protein sequence ID" value="STN84399.1"/>
    <property type="molecule type" value="Genomic_DNA"/>
</dbReference>
<dbReference type="AlphaFoldDB" id="A0A0M1U677"/>
<dbReference type="EMBL" id="AAVTXU010000156">
    <property type="protein sequence ID" value="EGE1990564.1"/>
    <property type="molecule type" value="Genomic_DNA"/>
</dbReference>
<evidence type="ECO:0000313" key="9">
    <source>
        <dbReference type="EMBL" id="STO40267.1"/>
    </source>
</evidence>
<name>A0A0M1U677_ECOLX</name>
<evidence type="ECO:0000313" key="2">
    <source>
        <dbReference type="EMBL" id="QPR04968.1"/>
    </source>
</evidence>
<evidence type="ECO:0000313" key="1">
    <source>
        <dbReference type="EMBL" id="EGE1990564.1"/>
    </source>
</evidence>
<evidence type="ECO:0000313" key="10">
    <source>
        <dbReference type="Proteomes" id="UP000254219"/>
    </source>
</evidence>
<dbReference type="EMBL" id="UGGJ01000006">
    <property type="protein sequence ID" value="STO40267.1"/>
    <property type="molecule type" value="Genomic_DNA"/>
</dbReference>
<dbReference type="EMBL" id="UGGJ01000005">
    <property type="protein sequence ID" value="STO39855.1"/>
    <property type="molecule type" value="Genomic_DNA"/>
</dbReference>
<evidence type="ECO:0000313" key="11">
    <source>
        <dbReference type="Proteomes" id="UP000254460"/>
    </source>
</evidence>
<evidence type="ECO:0000313" key="8">
    <source>
        <dbReference type="EMBL" id="STO39855.1"/>
    </source>
</evidence>
<proteinExistence type="predicted"/>
<sequence>MQSRSLLLDTGTWDILLDDTGNLAITDNPHAVAQDVACACSTFLGECWYDSTAGIPYWPRILGHWPGTQLVNATLQQEALKLPTVSAAVCQVTADQTRTVTGVLRITDTNNDIFTVLL</sequence>
<dbReference type="EMBL" id="CP065611">
    <property type="protein sequence ID" value="QPR04968.1"/>
    <property type="molecule type" value="Genomic_DNA"/>
</dbReference>
<dbReference type="EMBL" id="UGGJ01000001">
    <property type="protein sequence ID" value="STN83140.1"/>
    <property type="molecule type" value="Genomic_DNA"/>
</dbReference>
<dbReference type="EMBL" id="CP065611">
    <property type="protein sequence ID" value="QPR06340.1"/>
    <property type="molecule type" value="Genomic_DNA"/>
</dbReference>
<gene>
    <name evidence="1" type="ORF">DL968_23810</name>
    <name evidence="3" type="ORF">I6H02_08160</name>
    <name evidence="2" type="ORF">I6H02_26360</name>
    <name evidence="4" type="ORF">NCTC11181_03531</name>
    <name evidence="5" type="ORF">NCTC11181_04842</name>
    <name evidence="6" type="ORF">NCTC9706_00074</name>
    <name evidence="7" type="ORF">NCTC9706_01400</name>
    <name evidence="8" type="ORF">NCTC9706_04122</name>
    <name evidence="9" type="ORF">NCTC9706_04566</name>
</gene>
<reference evidence="1" key="1">
    <citation type="submission" date="2018-05" db="EMBL/GenBank/DDBJ databases">
        <authorList>
            <person name="Ashton P.M."/>
            <person name="Dallman T."/>
            <person name="Nair S."/>
            <person name="De Pinna E."/>
            <person name="Peters T."/>
            <person name="Grant K."/>
        </authorList>
    </citation>
    <scope>NUCLEOTIDE SEQUENCE</scope>
    <source>
        <strain evidence="1">412057</strain>
    </source>
</reference>
<evidence type="ECO:0000313" key="12">
    <source>
        <dbReference type="Proteomes" id="UP000594864"/>
    </source>
</evidence>
<dbReference type="EMBL" id="UFYN01000008">
    <property type="protein sequence ID" value="STE75502.1"/>
    <property type="molecule type" value="Genomic_DNA"/>
</dbReference>
<evidence type="ECO:0000313" key="6">
    <source>
        <dbReference type="EMBL" id="STN83140.1"/>
    </source>
</evidence>
<dbReference type="Proteomes" id="UP000594864">
    <property type="component" value="Chromosome"/>
</dbReference>
<dbReference type="Pfam" id="PF10934">
    <property type="entry name" value="Sheath_initiator"/>
    <property type="match status" value="1"/>
</dbReference>
<protein>
    <submittedName>
        <fullName evidence="6">Uncharacterized protein</fullName>
    </submittedName>
</protein>
<evidence type="ECO:0000313" key="4">
    <source>
        <dbReference type="EMBL" id="STD44599.1"/>
    </source>
</evidence>
<dbReference type="Proteomes" id="UP000254219">
    <property type="component" value="Unassembled WGS sequence"/>
</dbReference>
<dbReference type="RefSeq" id="WP_001191863.1">
    <property type="nucleotide sequence ID" value="NZ_CABEFB020000006.1"/>
</dbReference>
<evidence type="ECO:0000313" key="5">
    <source>
        <dbReference type="EMBL" id="STE75502.1"/>
    </source>
</evidence>
<dbReference type="InterPro" id="IPR020288">
    <property type="entry name" value="Sheath_initiator"/>
</dbReference>
<evidence type="ECO:0000313" key="3">
    <source>
        <dbReference type="EMBL" id="QPR06340.1"/>
    </source>
</evidence>
<reference evidence="2 12" key="3">
    <citation type="submission" date="2020-12" db="EMBL/GenBank/DDBJ databases">
        <title>FDA dAtabase for Regulatory Grade micrObial Sequences (FDA-ARGOS): Supporting development and validation of Infectious Disease Dx tests.</title>
        <authorList>
            <person name="Sproer C."/>
            <person name="Gronow S."/>
            <person name="Severitt S."/>
            <person name="Schroder I."/>
            <person name="Tallon L."/>
            <person name="Sadzewicz L."/>
            <person name="Zhao X."/>
            <person name="Boylan J."/>
            <person name="Ott S."/>
            <person name="Bowen H."/>
            <person name="Vavikolanu K."/>
            <person name="Mehta A."/>
            <person name="Aluvathingal J."/>
            <person name="Nadendla S."/>
            <person name="Lowell S."/>
            <person name="Myers T."/>
            <person name="Yan Y."/>
            <person name="Sichtig H."/>
        </authorList>
    </citation>
    <scope>NUCLEOTIDE SEQUENCE [LARGE SCALE GENOMIC DNA]</scope>
    <source>
        <strain evidence="2 12">FDAARGOS_945</strain>
    </source>
</reference>
<evidence type="ECO:0000313" key="7">
    <source>
        <dbReference type="EMBL" id="STN84399.1"/>
    </source>
</evidence>
<dbReference type="Proteomes" id="UP000254460">
    <property type="component" value="Unassembled WGS sequence"/>
</dbReference>
<dbReference type="Proteomes" id="UP000854059">
    <property type="component" value="Unassembled WGS sequence"/>
</dbReference>
<reference evidence="10 11" key="2">
    <citation type="submission" date="2018-06" db="EMBL/GenBank/DDBJ databases">
        <authorList>
            <consortium name="Pathogen Informatics"/>
            <person name="Doyle S."/>
        </authorList>
    </citation>
    <scope>NUCLEOTIDE SEQUENCE [LARGE SCALE GENOMIC DNA]</scope>
    <source>
        <strain evidence="4 10">NCTC11181</strain>
        <strain evidence="6 11">NCTC9706</strain>
    </source>
</reference>
<organism evidence="6 11">
    <name type="scientific">Escherichia coli</name>
    <dbReference type="NCBI Taxonomy" id="562"/>
    <lineage>
        <taxon>Bacteria</taxon>
        <taxon>Pseudomonadati</taxon>
        <taxon>Pseudomonadota</taxon>
        <taxon>Gammaproteobacteria</taxon>
        <taxon>Enterobacterales</taxon>
        <taxon>Enterobacteriaceae</taxon>
        <taxon>Escherichia</taxon>
    </lineage>
</organism>
<accession>A0A0M1U677</accession>
<dbReference type="EMBL" id="UFYN01000002">
    <property type="protein sequence ID" value="STD44599.1"/>
    <property type="molecule type" value="Genomic_DNA"/>
</dbReference>